<feature type="compositionally biased region" description="Low complexity" evidence="1">
    <location>
        <begin position="58"/>
        <end position="73"/>
    </location>
</feature>
<reference evidence="2" key="1">
    <citation type="submission" date="2019-09" db="EMBL/GenBank/DDBJ databases">
        <title>Organ-specific transcriptomic study of the physiology of the cattle tick, Rhipicephalus microplus.</title>
        <authorList>
            <person name="Tirloni L."/>
            <person name="Braz G."/>
            <person name="Gandara A.C.P."/>
            <person name="Sabadin G.A."/>
            <person name="da Silva R.M."/>
            <person name="Guizzo M.G."/>
            <person name="Machado J.A."/>
            <person name="Costa E.P."/>
            <person name="Gomes H.F."/>
            <person name="Moraes J."/>
            <person name="Mota M.B.S."/>
            <person name="Mesquita R.D."/>
            <person name="Alvarenga P.H."/>
            <person name="Alves F."/>
            <person name="Seixas A."/>
            <person name="da Fonseca R.N."/>
            <person name="Fogaca A."/>
            <person name="Logullo C."/>
            <person name="Tanaka A."/>
            <person name="Daffre S."/>
            <person name="Termignoni C."/>
            <person name="Vaz I.S.Jr."/>
            <person name="Oliveira P.L."/>
            <person name="Ribeiro J.M."/>
        </authorList>
    </citation>
    <scope>NUCLEOTIDE SEQUENCE</scope>
    <source>
        <strain evidence="2">Porto Alegre</strain>
    </source>
</reference>
<dbReference type="EMBL" id="GHWJ01009107">
    <property type="protein sequence ID" value="NOV41844.1"/>
    <property type="molecule type" value="Transcribed_RNA"/>
</dbReference>
<dbReference type="VEuPathDB" id="VectorBase:LOC119165081"/>
<evidence type="ECO:0000313" key="2">
    <source>
        <dbReference type="EMBL" id="NOV41844.1"/>
    </source>
</evidence>
<organism evidence="2">
    <name type="scientific">Rhipicephalus microplus</name>
    <name type="common">Cattle tick</name>
    <name type="synonym">Boophilus microplus</name>
    <dbReference type="NCBI Taxonomy" id="6941"/>
    <lineage>
        <taxon>Eukaryota</taxon>
        <taxon>Metazoa</taxon>
        <taxon>Ecdysozoa</taxon>
        <taxon>Arthropoda</taxon>
        <taxon>Chelicerata</taxon>
        <taxon>Arachnida</taxon>
        <taxon>Acari</taxon>
        <taxon>Parasitiformes</taxon>
        <taxon>Ixodida</taxon>
        <taxon>Ixodoidea</taxon>
        <taxon>Ixodidae</taxon>
        <taxon>Rhipicephalinae</taxon>
        <taxon>Rhipicephalus</taxon>
        <taxon>Boophilus</taxon>
    </lineage>
</organism>
<feature type="compositionally biased region" description="Polar residues" evidence="1">
    <location>
        <begin position="154"/>
        <end position="170"/>
    </location>
</feature>
<feature type="region of interest" description="Disordered" evidence="1">
    <location>
        <begin position="1"/>
        <end position="206"/>
    </location>
</feature>
<protein>
    <submittedName>
        <fullName evidence="2">Uncharacterized protein</fullName>
    </submittedName>
</protein>
<dbReference type="OrthoDB" id="6514199at2759"/>
<feature type="compositionally biased region" description="Basic and acidic residues" evidence="1">
    <location>
        <begin position="277"/>
        <end position="293"/>
    </location>
</feature>
<proteinExistence type="predicted"/>
<feature type="compositionally biased region" description="Pro residues" evidence="1">
    <location>
        <begin position="236"/>
        <end position="245"/>
    </location>
</feature>
<name>A0A6M2D7U1_RHIMP</name>
<evidence type="ECO:0000256" key="1">
    <source>
        <dbReference type="SAM" id="MobiDB-lite"/>
    </source>
</evidence>
<feature type="region of interest" description="Disordered" evidence="1">
    <location>
        <begin position="229"/>
        <end position="299"/>
    </location>
</feature>
<dbReference type="AlphaFoldDB" id="A0A6M2D7U1"/>
<feature type="compositionally biased region" description="Low complexity" evidence="1">
    <location>
        <begin position="117"/>
        <end position="135"/>
    </location>
</feature>
<accession>A0A6M2D7U1</accession>
<sequence>MADGKERRKKSPEGRGKKREGHDSGSDEEKRQLSPTKGASAFAHAERASRSTGSQRASSKSPSSSSRSSSKSPMRQMGTAVLDALKRTPSPRDLCCGTSSEKEEADPSRSSMRRKASSLSKASSPSSAYSPEPSAIPKKSCLRQRSPSPKHKSSGASSTQSDSLSTTGEHGTTPFRDADTKDAPGGSETHRSPQVTFKDIKEGIMPPDDTLFRMFRFRGEVRERIPVCEAERLVEPAPPPPPPSTPSQMEGTEDSTVADAHQLPHTQQSSGATLPDLPERAERMETGDSERSKQIKGRQ</sequence>
<feature type="compositionally biased region" description="Basic and acidic residues" evidence="1">
    <location>
        <begin position="1"/>
        <end position="32"/>
    </location>
</feature>